<dbReference type="RefSeq" id="WP_012850380.1">
    <property type="nucleotide sequence ID" value="NZ_MG456577.1"/>
</dbReference>
<keyword evidence="3" id="KW-0378">Hydrolase</keyword>
<dbReference type="InterPro" id="IPR007560">
    <property type="entry name" value="Restrct_endonuc_IV_Mrr"/>
</dbReference>
<dbReference type="Gene3D" id="3.40.1350.10">
    <property type="match status" value="1"/>
</dbReference>
<proteinExistence type="predicted"/>
<evidence type="ECO:0000313" key="3">
    <source>
        <dbReference type="EMBL" id="AUV50309.1"/>
    </source>
</evidence>
<feature type="transmembrane region" description="Helical" evidence="1">
    <location>
        <begin position="12"/>
        <end position="34"/>
    </location>
</feature>
<protein>
    <submittedName>
        <fullName evidence="3">Restriction endonuclease</fullName>
    </submittedName>
</protein>
<evidence type="ECO:0000259" key="2">
    <source>
        <dbReference type="Pfam" id="PF04471"/>
    </source>
</evidence>
<keyword evidence="3" id="KW-0540">Nuclease</keyword>
<dbReference type="GO" id="GO:0009307">
    <property type="term" value="P:DNA restriction-modification system"/>
    <property type="evidence" value="ECO:0007669"/>
    <property type="project" value="InterPro"/>
</dbReference>
<accession>A0A2K9UZ62</accession>
<dbReference type="InterPro" id="IPR011856">
    <property type="entry name" value="tRNA_endonuc-like_dom_sf"/>
</dbReference>
<feature type="domain" description="Restriction endonuclease type IV Mrr" evidence="2">
    <location>
        <begin position="68"/>
        <end position="178"/>
    </location>
</feature>
<geneLocation type="plasmid" evidence="3">
    <name>pVb1978</name>
</geneLocation>
<keyword evidence="3" id="KW-0614">Plasmid</keyword>
<sequence length="184" mass="20952">MTEFLYDLPLPVLITGLVLLALLSNFGRPLLRLLGWRKPAHRRRERQARQSLAKLAEIPDPGRKFAFLRSINPFTFEEMILETFEQRGYKVKRNTRYTGDGGIDGRVWLDGDLFLIQAKRYAGHISAAHVQEFCRMVDAKGCKGFFIHTGKTGDASRLLANNQANVWIISGGKLLDLLDPDRRL</sequence>
<dbReference type="InterPro" id="IPR052906">
    <property type="entry name" value="Type_IV_Methyl-Rstrct_Enzyme"/>
</dbReference>
<dbReference type="PANTHER" id="PTHR30015">
    <property type="entry name" value="MRR RESTRICTION SYSTEM PROTEIN"/>
    <property type="match status" value="1"/>
</dbReference>
<dbReference type="EMBL" id="MG456577">
    <property type="protein sequence ID" value="AUV50309.1"/>
    <property type="molecule type" value="Genomic_DNA"/>
</dbReference>
<organism evidence="3">
    <name type="scientific">Vibrio alginolyticus</name>
    <dbReference type="NCBI Taxonomy" id="663"/>
    <lineage>
        <taxon>Bacteria</taxon>
        <taxon>Pseudomonadati</taxon>
        <taxon>Pseudomonadota</taxon>
        <taxon>Gammaproteobacteria</taxon>
        <taxon>Vibrionales</taxon>
        <taxon>Vibrionaceae</taxon>
        <taxon>Vibrio</taxon>
    </lineage>
</organism>
<dbReference type="GO" id="GO:0003677">
    <property type="term" value="F:DNA binding"/>
    <property type="evidence" value="ECO:0007669"/>
    <property type="project" value="InterPro"/>
</dbReference>
<dbReference type="GO" id="GO:0015666">
    <property type="term" value="F:restriction endodeoxyribonuclease activity"/>
    <property type="evidence" value="ECO:0007669"/>
    <property type="project" value="TreeGrafter"/>
</dbReference>
<keyword evidence="3" id="KW-0255">Endonuclease</keyword>
<name>A0A2K9UZ62_VIBAL</name>
<dbReference type="SUPFAM" id="SSF52980">
    <property type="entry name" value="Restriction endonuclease-like"/>
    <property type="match status" value="1"/>
</dbReference>
<keyword evidence="1" id="KW-1133">Transmembrane helix</keyword>
<dbReference type="Pfam" id="PF04471">
    <property type="entry name" value="Mrr_cat"/>
    <property type="match status" value="1"/>
</dbReference>
<dbReference type="PANTHER" id="PTHR30015:SF7">
    <property type="entry name" value="TYPE IV METHYL-DIRECTED RESTRICTION ENZYME ECOKMRR"/>
    <property type="match status" value="1"/>
</dbReference>
<evidence type="ECO:0000256" key="1">
    <source>
        <dbReference type="SAM" id="Phobius"/>
    </source>
</evidence>
<dbReference type="InterPro" id="IPR011335">
    <property type="entry name" value="Restrct_endonuc-II-like"/>
</dbReference>
<dbReference type="AlphaFoldDB" id="A0A2K9UZ62"/>
<reference evidence="3" key="1">
    <citation type="submission" date="2017-11" db="EMBL/GenBank/DDBJ databases">
        <title>Genetic charecterization of a blaVIM-1-Carrying plasmid in Vibrio alginolyticus.</title>
        <authorList>
            <person name="Zheng Z."/>
            <person name="Li R."/>
            <person name="Chen S."/>
        </authorList>
    </citation>
    <scope>NUCLEOTIDE SEQUENCE</scope>
    <source>
        <strain evidence="3">Vb1978</strain>
        <plasmid evidence="3">pVb1978</plasmid>
    </source>
</reference>
<keyword evidence="1" id="KW-0472">Membrane</keyword>
<keyword evidence="1" id="KW-0812">Transmembrane</keyword>